<gene>
    <name evidence="2" type="ORF">O181_063124</name>
</gene>
<feature type="compositionally biased region" description="Basic and acidic residues" evidence="1">
    <location>
        <begin position="147"/>
        <end position="170"/>
    </location>
</feature>
<organism evidence="2 3">
    <name type="scientific">Austropuccinia psidii MF-1</name>
    <dbReference type="NCBI Taxonomy" id="1389203"/>
    <lineage>
        <taxon>Eukaryota</taxon>
        <taxon>Fungi</taxon>
        <taxon>Dikarya</taxon>
        <taxon>Basidiomycota</taxon>
        <taxon>Pucciniomycotina</taxon>
        <taxon>Pucciniomycetes</taxon>
        <taxon>Pucciniales</taxon>
        <taxon>Sphaerophragmiaceae</taxon>
        <taxon>Austropuccinia</taxon>
    </lineage>
</organism>
<dbReference type="Proteomes" id="UP000765509">
    <property type="component" value="Unassembled WGS sequence"/>
</dbReference>
<feature type="region of interest" description="Disordered" evidence="1">
    <location>
        <begin position="127"/>
        <end position="193"/>
    </location>
</feature>
<dbReference type="AlphaFoldDB" id="A0A9Q3ELH6"/>
<evidence type="ECO:0000313" key="2">
    <source>
        <dbReference type="EMBL" id="MBW0523409.1"/>
    </source>
</evidence>
<proteinExistence type="predicted"/>
<comment type="caution">
    <text evidence="2">The sequence shown here is derived from an EMBL/GenBank/DDBJ whole genome shotgun (WGS) entry which is preliminary data.</text>
</comment>
<evidence type="ECO:0000313" key="3">
    <source>
        <dbReference type="Proteomes" id="UP000765509"/>
    </source>
</evidence>
<reference evidence="2" key="1">
    <citation type="submission" date="2021-03" db="EMBL/GenBank/DDBJ databases">
        <title>Draft genome sequence of rust myrtle Austropuccinia psidii MF-1, a brazilian biotype.</title>
        <authorList>
            <person name="Quecine M.C."/>
            <person name="Pachon D.M.R."/>
            <person name="Bonatelli M.L."/>
            <person name="Correr F.H."/>
            <person name="Franceschini L.M."/>
            <person name="Leite T.F."/>
            <person name="Margarido G.R.A."/>
            <person name="Almeida C.A."/>
            <person name="Ferrarezi J.A."/>
            <person name="Labate C.A."/>
        </authorList>
    </citation>
    <scope>NUCLEOTIDE SEQUENCE</scope>
    <source>
        <strain evidence="2">MF-1</strain>
    </source>
</reference>
<feature type="compositionally biased region" description="Basic residues" evidence="1">
    <location>
        <begin position="171"/>
        <end position="185"/>
    </location>
</feature>
<protein>
    <submittedName>
        <fullName evidence="2">Uncharacterized protein</fullName>
    </submittedName>
</protein>
<evidence type="ECO:0000256" key="1">
    <source>
        <dbReference type="SAM" id="MobiDB-lite"/>
    </source>
</evidence>
<accession>A0A9Q3ELH6</accession>
<name>A0A9Q3ELH6_9BASI</name>
<sequence>MSGGWESFTHSQRSVATKFDVNSKHEPIQGDILKAKPFPSGSNRNISVQVQNLVQRSQRGRVGNLSKPLAGAMNSSLHIKSLLGQEKTIKLLGGLSPLYFKEKVKKINNWLRNQNILPIDQKKELEMTPALEKGPVASTSSKPAPEMSKDKPKGPQKKLKDPKNHQDKGKGKYNQHRPHPQGKRIPKLEPSAVDSVFTMARTLMEFTAKEKERMKRTFPQK</sequence>
<keyword evidence="3" id="KW-1185">Reference proteome</keyword>
<dbReference type="EMBL" id="AVOT02030261">
    <property type="protein sequence ID" value="MBW0523409.1"/>
    <property type="molecule type" value="Genomic_DNA"/>
</dbReference>